<evidence type="ECO:0000256" key="4">
    <source>
        <dbReference type="SAM" id="MobiDB-lite"/>
    </source>
</evidence>
<dbReference type="AlphaFoldDB" id="A0A2I0U1D1"/>
<reference evidence="7" key="1">
    <citation type="submission" date="2017-11" db="EMBL/GenBank/DDBJ databases">
        <authorList>
            <person name="Lima N.C."/>
            <person name="Parody-Merino A.M."/>
            <person name="Battley P.F."/>
            <person name="Fidler A.E."/>
            <person name="Prosdocimi F."/>
        </authorList>
    </citation>
    <scope>NUCLEOTIDE SEQUENCE [LARGE SCALE GENOMIC DNA]</scope>
</reference>
<evidence type="ECO:0000313" key="7">
    <source>
        <dbReference type="Proteomes" id="UP000233556"/>
    </source>
</evidence>
<organism evidence="6 7">
    <name type="scientific">Limosa lapponica baueri</name>
    <dbReference type="NCBI Taxonomy" id="1758121"/>
    <lineage>
        <taxon>Eukaryota</taxon>
        <taxon>Metazoa</taxon>
        <taxon>Chordata</taxon>
        <taxon>Craniata</taxon>
        <taxon>Vertebrata</taxon>
        <taxon>Euteleostomi</taxon>
        <taxon>Archelosauria</taxon>
        <taxon>Archosauria</taxon>
        <taxon>Dinosauria</taxon>
        <taxon>Saurischia</taxon>
        <taxon>Theropoda</taxon>
        <taxon>Coelurosauria</taxon>
        <taxon>Aves</taxon>
        <taxon>Neognathae</taxon>
        <taxon>Neoaves</taxon>
        <taxon>Charadriiformes</taxon>
        <taxon>Scolopacidae</taxon>
        <taxon>Limosa</taxon>
    </lineage>
</organism>
<dbReference type="Proteomes" id="UP000233556">
    <property type="component" value="Unassembled WGS sequence"/>
</dbReference>
<evidence type="ECO:0000313" key="6">
    <source>
        <dbReference type="EMBL" id="PKU39835.1"/>
    </source>
</evidence>
<dbReference type="Gene3D" id="1.10.20.40">
    <property type="entry name" value="Formin, diaphanous GTPase-binding domain"/>
    <property type="match status" value="1"/>
</dbReference>
<dbReference type="EMBL" id="KZ506398">
    <property type="protein sequence ID" value="PKU39835.1"/>
    <property type="molecule type" value="Genomic_DNA"/>
</dbReference>
<feature type="region of interest" description="Disordered" evidence="4">
    <location>
        <begin position="1"/>
        <end position="53"/>
    </location>
</feature>
<keyword evidence="7" id="KW-1185">Reference proteome</keyword>
<dbReference type="Pfam" id="PF06367">
    <property type="entry name" value="Drf_FH3"/>
    <property type="match status" value="1"/>
</dbReference>
<evidence type="ECO:0000256" key="3">
    <source>
        <dbReference type="SAM" id="Coils"/>
    </source>
</evidence>
<dbReference type="PANTHER" id="PTHR45691">
    <property type="entry name" value="PROTEIN DIAPHANOUS"/>
    <property type="match status" value="1"/>
</dbReference>
<sequence>MEPRRPRQSYRAPSSPPGRGGRENKGLRRKVPLGAGSTSGPEEPADGRKPKFHLNIKTLTDDVLDRFASIRIPGSKKERPPLPHMKQSHSTDLSSTPMDAEDFGQKPMSEREIIALFEKMMEDMNLNEDKKMPLREKDFNTKKEMVMQYISTASKSGSLKNSRKISAQEFIQELKSGSTDERLVTCLESLRVSLTSNPVSWVENFGREGLGLLLDVLERLVETKNQDKVVKRSQHKVIQCLRAFMNNKYGLERILGEERSLLLLIKAIDPKQTNMMTDIVKLLSAMCIVGEENILEKILEAITAAAEEKNVDRFSPIVEGLQDNSVQLQVACMQLINALVTSPDDLDFRLHIRNEFMRSGLKEILPQLKCIKNEALDIQLKVFNEHKEEDMIEFSHRLEDIRSELEYPFDISKGNMNKINPQYFKLIEECVSQIVLHRSGTDPDFTYRKRLDINFSHLIDICVDKARLEECEERASELSRKFEKDFVVHQETQALLQKKEERINELEAELQAFKSQIRPQEMTESCFWVKAEEDKYENADMLCKLELTFCCQKRVKKEEEDFEEKKSIKKRIKELKVLDPKIAQNLCK</sequence>
<dbReference type="GO" id="GO:0031267">
    <property type="term" value="F:small GTPase binding"/>
    <property type="evidence" value="ECO:0007669"/>
    <property type="project" value="InterPro"/>
</dbReference>
<gene>
    <name evidence="6" type="ORF">llap_9857</name>
</gene>
<dbReference type="InterPro" id="IPR014768">
    <property type="entry name" value="GBD/FH3_dom"/>
</dbReference>
<feature type="compositionally biased region" description="Polar residues" evidence="4">
    <location>
        <begin position="88"/>
        <end position="97"/>
    </location>
</feature>
<dbReference type="GO" id="GO:0030041">
    <property type="term" value="P:actin filament polymerization"/>
    <property type="evidence" value="ECO:0007669"/>
    <property type="project" value="TreeGrafter"/>
</dbReference>
<dbReference type="PANTHER" id="PTHR45691:SF9">
    <property type="entry name" value="PROTEIN DIAPHANOUS HOMOLOG 3"/>
    <property type="match status" value="1"/>
</dbReference>
<evidence type="ECO:0000256" key="1">
    <source>
        <dbReference type="ARBA" id="ARBA00008214"/>
    </source>
</evidence>
<comment type="similarity">
    <text evidence="1">Belongs to the formin homology family. Diaphanous subfamily.</text>
</comment>
<dbReference type="InterPro" id="IPR044933">
    <property type="entry name" value="DIA_GBD_sf"/>
</dbReference>
<dbReference type="InterPro" id="IPR051412">
    <property type="entry name" value="Formin_Homology_Diaphanous_sf"/>
</dbReference>
<dbReference type="Gene3D" id="1.25.10.10">
    <property type="entry name" value="Leucine-rich Repeat Variant"/>
    <property type="match status" value="1"/>
</dbReference>
<dbReference type="SUPFAM" id="SSF48371">
    <property type="entry name" value="ARM repeat"/>
    <property type="match status" value="1"/>
</dbReference>
<feature type="region of interest" description="Disordered" evidence="4">
    <location>
        <begin position="73"/>
        <end position="103"/>
    </location>
</feature>
<dbReference type="SMART" id="SM01139">
    <property type="entry name" value="Drf_FH3"/>
    <property type="match status" value="1"/>
</dbReference>
<name>A0A2I0U1D1_LIMLA</name>
<feature type="coiled-coil region" evidence="3">
    <location>
        <begin position="489"/>
        <end position="516"/>
    </location>
</feature>
<reference evidence="7" key="2">
    <citation type="submission" date="2017-12" db="EMBL/GenBank/DDBJ databases">
        <title>Genome sequence of the Bar-tailed Godwit (Limosa lapponica baueri).</title>
        <authorList>
            <person name="Lima N.C.B."/>
            <person name="Parody-Merino A.M."/>
            <person name="Battley P.F."/>
            <person name="Fidler A.E."/>
            <person name="Prosdocimi F."/>
        </authorList>
    </citation>
    <scope>NUCLEOTIDE SEQUENCE [LARGE SCALE GENOMIC DNA]</scope>
</reference>
<evidence type="ECO:0000256" key="2">
    <source>
        <dbReference type="ARBA" id="ARBA00023054"/>
    </source>
</evidence>
<dbReference type="SMART" id="SM01140">
    <property type="entry name" value="Drf_GBD"/>
    <property type="match status" value="1"/>
</dbReference>
<dbReference type="PROSITE" id="PS51232">
    <property type="entry name" value="GBD_FH3"/>
    <property type="match status" value="1"/>
</dbReference>
<dbReference type="Pfam" id="PF06371">
    <property type="entry name" value="Drf_GBD"/>
    <property type="match status" value="1"/>
</dbReference>
<dbReference type="Gene3D" id="1.10.238.150">
    <property type="entry name" value="Formin, FH3 diaphanous domain"/>
    <property type="match status" value="1"/>
</dbReference>
<dbReference type="Gene3D" id="6.10.30.30">
    <property type="match status" value="1"/>
</dbReference>
<dbReference type="InterPro" id="IPR011989">
    <property type="entry name" value="ARM-like"/>
</dbReference>
<protein>
    <recommendedName>
        <fullName evidence="5">GBD/FH3 domain-containing protein</fullName>
    </recommendedName>
</protein>
<dbReference type="InterPro" id="IPR010473">
    <property type="entry name" value="GTPase-bd"/>
</dbReference>
<dbReference type="InterPro" id="IPR010472">
    <property type="entry name" value="FH3_dom"/>
</dbReference>
<dbReference type="GO" id="GO:0003779">
    <property type="term" value="F:actin binding"/>
    <property type="evidence" value="ECO:0007669"/>
    <property type="project" value="InterPro"/>
</dbReference>
<accession>A0A2I0U1D1</accession>
<evidence type="ECO:0000259" key="5">
    <source>
        <dbReference type="PROSITE" id="PS51232"/>
    </source>
</evidence>
<feature type="domain" description="GBD/FH3" evidence="5">
    <location>
        <begin position="105"/>
        <end position="470"/>
    </location>
</feature>
<proteinExistence type="inferred from homology"/>
<dbReference type="OrthoDB" id="1104827at2759"/>
<dbReference type="GO" id="GO:0005884">
    <property type="term" value="C:actin filament"/>
    <property type="evidence" value="ECO:0007669"/>
    <property type="project" value="TreeGrafter"/>
</dbReference>
<dbReference type="InterPro" id="IPR016024">
    <property type="entry name" value="ARM-type_fold"/>
</dbReference>
<keyword evidence="2 3" id="KW-0175">Coiled coil</keyword>